<organism evidence="2 3">
    <name type="scientific">Leifsonia tongyongensis</name>
    <dbReference type="NCBI Taxonomy" id="1268043"/>
    <lineage>
        <taxon>Bacteria</taxon>
        <taxon>Bacillati</taxon>
        <taxon>Actinomycetota</taxon>
        <taxon>Actinomycetes</taxon>
        <taxon>Micrococcales</taxon>
        <taxon>Microbacteriaceae</taxon>
        <taxon>Leifsonia</taxon>
    </lineage>
</organism>
<dbReference type="PANTHER" id="PTHR43194:SF2">
    <property type="entry name" value="PEROXISOMAL MEMBRANE PROTEIN LPX1"/>
    <property type="match status" value="1"/>
</dbReference>
<proteinExistence type="predicted"/>
<evidence type="ECO:0000313" key="2">
    <source>
        <dbReference type="EMBL" id="NEN04614.1"/>
    </source>
</evidence>
<dbReference type="RefSeq" id="WP_163287715.1">
    <property type="nucleotide sequence ID" value="NZ_JAAGWY010000001.1"/>
</dbReference>
<protein>
    <submittedName>
        <fullName evidence="2">Alpha/beta hydrolase</fullName>
    </submittedName>
</protein>
<feature type="domain" description="AB hydrolase-1" evidence="1">
    <location>
        <begin position="27"/>
        <end position="290"/>
    </location>
</feature>
<keyword evidence="3" id="KW-1185">Reference proteome</keyword>
<gene>
    <name evidence="2" type="ORF">G3T36_01890</name>
</gene>
<accession>A0A6L9XU55</accession>
<dbReference type="Gene3D" id="3.40.50.1820">
    <property type="entry name" value="alpha/beta hydrolase"/>
    <property type="match status" value="1"/>
</dbReference>
<reference evidence="2 3" key="1">
    <citation type="journal article" date="2014" name="J. Microbiol.">
        <title>Diaminobutyricibacter tongyongensis gen. nov., sp. nov. and Homoserinibacter gongjuensis gen. nov., sp. nov. belong to the family Microbacteriaceae.</title>
        <authorList>
            <person name="Kim S.J."/>
            <person name="Ahn J.H."/>
            <person name="Weon H.Y."/>
            <person name="Hamada M."/>
            <person name="Suzuki K."/>
            <person name="Kwon S.W."/>
        </authorList>
    </citation>
    <scope>NUCLEOTIDE SEQUENCE [LARGE SCALE GENOMIC DNA]</scope>
    <source>
        <strain evidence="2 3">NBRC 108724</strain>
    </source>
</reference>
<comment type="caution">
    <text evidence="2">The sequence shown here is derived from an EMBL/GenBank/DDBJ whole genome shotgun (WGS) entry which is preliminary data.</text>
</comment>
<dbReference type="GO" id="GO:0016787">
    <property type="term" value="F:hydrolase activity"/>
    <property type="evidence" value="ECO:0007669"/>
    <property type="project" value="UniProtKB-KW"/>
</dbReference>
<name>A0A6L9XU55_9MICO</name>
<dbReference type="InterPro" id="IPR000073">
    <property type="entry name" value="AB_hydrolase_1"/>
</dbReference>
<dbReference type="Pfam" id="PF00561">
    <property type="entry name" value="Abhydrolase_1"/>
    <property type="match status" value="1"/>
</dbReference>
<dbReference type="InterPro" id="IPR029058">
    <property type="entry name" value="AB_hydrolase_fold"/>
</dbReference>
<keyword evidence="2" id="KW-0378">Hydrolase</keyword>
<dbReference type="SUPFAM" id="SSF53474">
    <property type="entry name" value="alpha/beta-Hydrolases"/>
    <property type="match status" value="1"/>
</dbReference>
<evidence type="ECO:0000259" key="1">
    <source>
        <dbReference type="Pfam" id="PF00561"/>
    </source>
</evidence>
<sequence length="308" mass="32866">MANISFTLASGRKVGVSTLGDADAERVVVFCHSAPGSSIFDPDPLVTNTRNVHILALDRPGYGSSDPLPAGEWPSIRRYADDIAEYLRFLRRDEGSIGVRPGPVGVAGWSAGGRVALALAARHPELVDRVAIVATPAPNEQVPWIPPELASMSEELGKRPPDVAISQLGEQLDGQLGDVLNARADAPVPLDAVGASETDSAVLELPGARDRLERMMRDALAQGTRGLAADILSYTARPWGFDVAAVKAKTLIVNGQADAIAGNAHATWYQRSLPDARVEMIPKRGHLVIIPAWDRVLSHVGPGTRLRR</sequence>
<dbReference type="AlphaFoldDB" id="A0A6L9XU55"/>
<dbReference type="EMBL" id="JAAGWY010000001">
    <property type="protein sequence ID" value="NEN04614.1"/>
    <property type="molecule type" value="Genomic_DNA"/>
</dbReference>
<evidence type="ECO:0000313" key="3">
    <source>
        <dbReference type="Proteomes" id="UP000474967"/>
    </source>
</evidence>
<dbReference type="PANTHER" id="PTHR43194">
    <property type="entry name" value="HYDROLASE ALPHA/BETA FOLD FAMILY"/>
    <property type="match status" value="1"/>
</dbReference>
<dbReference type="InterPro" id="IPR050228">
    <property type="entry name" value="Carboxylesterase_BioH"/>
</dbReference>
<dbReference type="Proteomes" id="UP000474967">
    <property type="component" value="Unassembled WGS sequence"/>
</dbReference>